<evidence type="ECO:0008006" key="3">
    <source>
        <dbReference type="Google" id="ProtNLM"/>
    </source>
</evidence>
<protein>
    <recommendedName>
        <fullName evidence="3">DUF3303 domain-containing protein</fullName>
    </recommendedName>
</protein>
<dbReference type="RefSeq" id="WP_012143747.1">
    <property type="nucleotide sequence ID" value="NC_009831.1"/>
</dbReference>
<evidence type="ECO:0000313" key="2">
    <source>
        <dbReference type="Proteomes" id="UP000002015"/>
    </source>
</evidence>
<dbReference type="KEGG" id="sse:Ssed_3413"/>
<dbReference type="OrthoDB" id="6265886at2"/>
<accession>A8FYU4</accession>
<gene>
    <name evidence="1" type="ordered locus">Ssed_3413</name>
</gene>
<sequence length="104" mass="11591">MLFLIYWELNEETDALARLKAAEKLTAAELFPPQDVEVLRFDTTPDLWGVTLVEAGDVTSVSNVINSWRIACPGIFKSTKISPARPVQEAMESAAEMIKKLKQP</sequence>
<organism evidence="1 2">
    <name type="scientific">Shewanella sediminis (strain HAW-EB3)</name>
    <dbReference type="NCBI Taxonomy" id="425104"/>
    <lineage>
        <taxon>Bacteria</taxon>
        <taxon>Pseudomonadati</taxon>
        <taxon>Pseudomonadota</taxon>
        <taxon>Gammaproteobacteria</taxon>
        <taxon>Alteromonadales</taxon>
        <taxon>Shewanellaceae</taxon>
        <taxon>Shewanella</taxon>
    </lineage>
</organism>
<proteinExistence type="predicted"/>
<dbReference type="Proteomes" id="UP000002015">
    <property type="component" value="Chromosome"/>
</dbReference>
<dbReference type="EMBL" id="CP000821">
    <property type="protein sequence ID" value="ABV38017.1"/>
    <property type="molecule type" value="Genomic_DNA"/>
</dbReference>
<dbReference type="HOGENOM" id="CLU_2248279_0_0_6"/>
<keyword evidence="2" id="KW-1185">Reference proteome</keyword>
<evidence type="ECO:0000313" key="1">
    <source>
        <dbReference type="EMBL" id="ABV38017.1"/>
    </source>
</evidence>
<reference evidence="1 2" key="1">
    <citation type="submission" date="2007-08" db="EMBL/GenBank/DDBJ databases">
        <title>Complete sequence of Shewanella sediminis HAW-EB3.</title>
        <authorList>
            <consortium name="US DOE Joint Genome Institute"/>
            <person name="Copeland A."/>
            <person name="Lucas S."/>
            <person name="Lapidus A."/>
            <person name="Barry K."/>
            <person name="Glavina del Rio T."/>
            <person name="Dalin E."/>
            <person name="Tice H."/>
            <person name="Pitluck S."/>
            <person name="Chertkov O."/>
            <person name="Brettin T."/>
            <person name="Bruce D."/>
            <person name="Detter J.C."/>
            <person name="Han C."/>
            <person name="Schmutz J."/>
            <person name="Larimer F."/>
            <person name="Land M."/>
            <person name="Hauser L."/>
            <person name="Kyrpides N."/>
            <person name="Kim E."/>
            <person name="Zhao J.-S."/>
            <person name="Richardson P."/>
        </authorList>
    </citation>
    <scope>NUCLEOTIDE SEQUENCE [LARGE SCALE GENOMIC DNA]</scope>
    <source>
        <strain evidence="1 2">HAW-EB3</strain>
    </source>
</reference>
<dbReference type="AlphaFoldDB" id="A8FYU4"/>
<name>A8FYU4_SHESH</name>